<dbReference type="SUPFAM" id="SSF53822">
    <property type="entry name" value="Periplasmic binding protein-like I"/>
    <property type="match status" value="2"/>
</dbReference>
<proteinExistence type="inferred from homology"/>
<keyword evidence="7" id="KW-1185">Reference proteome</keyword>
<gene>
    <name evidence="6" type="ORF">GCM10023340_34040</name>
</gene>
<feature type="chain" id="PRO_5047401316" description="Leucine-binding protein domain-containing protein" evidence="4">
    <location>
        <begin position="23"/>
        <end position="464"/>
    </location>
</feature>
<keyword evidence="2 4" id="KW-0732">Signal</keyword>
<dbReference type="InterPro" id="IPR028081">
    <property type="entry name" value="Leu-bd"/>
</dbReference>
<dbReference type="RefSeq" id="WP_345461278.1">
    <property type="nucleotide sequence ID" value="NZ_BAABKG010000004.1"/>
</dbReference>
<evidence type="ECO:0000259" key="5">
    <source>
        <dbReference type="Pfam" id="PF13458"/>
    </source>
</evidence>
<evidence type="ECO:0000256" key="4">
    <source>
        <dbReference type="SAM" id="SignalP"/>
    </source>
</evidence>
<protein>
    <recommendedName>
        <fullName evidence="5">Leucine-binding protein domain-containing protein</fullName>
    </recommendedName>
</protein>
<name>A0ABP9PVH6_9ACTN</name>
<dbReference type="Pfam" id="PF13458">
    <property type="entry name" value="Peripla_BP_6"/>
    <property type="match status" value="1"/>
</dbReference>
<dbReference type="Proteomes" id="UP001500221">
    <property type="component" value="Unassembled WGS sequence"/>
</dbReference>
<dbReference type="Gene3D" id="3.40.50.2300">
    <property type="match status" value="3"/>
</dbReference>
<dbReference type="PANTHER" id="PTHR30483">
    <property type="entry name" value="LEUCINE-SPECIFIC-BINDING PROTEIN"/>
    <property type="match status" value="1"/>
</dbReference>
<dbReference type="InterPro" id="IPR028082">
    <property type="entry name" value="Peripla_BP_I"/>
</dbReference>
<feature type="domain" description="Leucine-binding protein" evidence="5">
    <location>
        <begin position="247"/>
        <end position="462"/>
    </location>
</feature>
<dbReference type="InterPro" id="IPR051010">
    <property type="entry name" value="BCAA_transport"/>
</dbReference>
<feature type="signal peptide" evidence="4">
    <location>
        <begin position="1"/>
        <end position="22"/>
    </location>
</feature>
<feature type="compositionally biased region" description="Low complexity" evidence="3">
    <location>
        <begin position="34"/>
        <end position="56"/>
    </location>
</feature>
<dbReference type="EMBL" id="BAABKG010000004">
    <property type="protein sequence ID" value="GAA5152914.1"/>
    <property type="molecule type" value="Genomic_DNA"/>
</dbReference>
<reference evidence="7" key="1">
    <citation type="journal article" date="2019" name="Int. J. Syst. Evol. Microbiol.">
        <title>The Global Catalogue of Microorganisms (GCM) 10K type strain sequencing project: providing services to taxonomists for standard genome sequencing and annotation.</title>
        <authorList>
            <consortium name="The Broad Institute Genomics Platform"/>
            <consortium name="The Broad Institute Genome Sequencing Center for Infectious Disease"/>
            <person name="Wu L."/>
            <person name="Ma J."/>
        </authorList>
    </citation>
    <scope>NUCLEOTIDE SEQUENCE [LARGE SCALE GENOMIC DNA]</scope>
    <source>
        <strain evidence="7">JCM 18459</strain>
    </source>
</reference>
<comment type="caution">
    <text evidence="6">The sequence shown here is derived from an EMBL/GenBank/DDBJ whole genome shotgun (WGS) entry which is preliminary data.</text>
</comment>
<organism evidence="6 7">
    <name type="scientific">Nocardioides marinquilinus</name>
    <dbReference type="NCBI Taxonomy" id="1210400"/>
    <lineage>
        <taxon>Bacteria</taxon>
        <taxon>Bacillati</taxon>
        <taxon>Actinomycetota</taxon>
        <taxon>Actinomycetes</taxon>
        <taxon>Propionibacteriales</taxon>
        <taxon>Nocardioidaceae</taxon>
        <taxon>Nocardioides</taxon>
    </lineage>
</organism>
<feature type="region of interest" description="Disordered" evidence="3">
    <location>
        <begin position="27"/>
        <end position="68"/>
    </location>
</feature>
<evidence type="ECO:0000313" key="7">
    <source>
        <dbReference type="Proteomes" id="UP001500221"/>
    </source>
</evidence>
<evidence type="ECO:0000256" key="2">
    <source>
        <dbReference type="ARBA" id="ARBA00022729"/>
    </source>
</evidence>
<dbReference type="PROSITE" id="PS51257">
    <property type="entry name" value="PROKAR_LIPOPROTEIN"/>
    <property type="match status" value="1"/>
</dbReference>
<evidence type="ECO:0000256" key="3">
    <source>
        <dbReference type="SAM" id="MobiDB-lite"/>
    </source>
</evidence>
<evidence type="ECO:0000313" key="6">
    <source>
        <dbReference type="EMBL" id="GAA5152914.1"/>
    </source>
</evidence>
<sequence length="464" mass="47751">MIPLNKSARLGVVAVVSALVLAACGGDDGDDNTSDGADQSTESASSDTSDTTSEPTEGGDSSEPAEASSGMQLYFVDGNTANYSEDFDPGTLEGVKATYPGAELGDDFRQRMLEANPKLKDFTYGPESYDATIISALAAIAADDDSGKSIGANLQAVTAEGEKCTDFKTCADLLADGTDIDYDGVSGPIDLNSTGSPSAATIGIFEYGNDNNYSPLDFVTGQIPDVDSVQPNQEIKGTAQGDGEFVVGTLLPSSGDLAFLGPPEFAGVDVAIQEINENGGVLGKDARQVKADSGDGTPNIAPSETDKLLNGGADIVLGAASSSVSLSVIDKITKAGVVQISPANTSTAFDTYADQGLYFRTAPSDVLQGQVMASTVIGDGKQNIAILARQDSYGEALAENVRKFYEEAGGNVVSYQLYSPEAANYNAEVQAIAAEDPDAIVLIAFDETKKIVPALAQAGLGQGD</sequence>
<dbReference type="PANTHER" id="PTHR30483:SF6">
    <property type="entry name" value="PERIPLASMIC BINDING PROTEIN OF ABC TRANSPORTER FOR NATURAL AMINO ACIDS"/>
    <property type="match status" value="1"/>
</dbReference>
<accession>A0ABP9PVH6</accession>
<comment type="similarity">
    <text evidence="1">Belongs to the leucine-binding protein family.</text>
</comment>
<evidence type="ECO:0000256" key="1">
    <source>
        <dbReference type="ARBA" id="ARBA00010062"/>
    </source>
</evidence>